<gene>
    <name evidence="4" type="ORF">RHOBADRAFT_53100</name>
</gene>
<dbReference type="Proteomes" id="UP000053890">
    <property type="component" value="Unassembled WGS sequence"/>
</dbReference>
<sequence length="475" mass="50268">MGTAALATVPGLLVSPAASQLAPPPPRASFASPHQSTCPVLASATRTRARRGDYGDFGPGDYGWGTDVVTTTLTTHVTDHDPEVTTTVWTTLGVPASETTGSVVWVTVYEGPSTTLTLTPQVVTATVFPTSTSLATSTIVEARTTYETQTTLTTATVPALSTTVAGPSSSSSSETLPTTPPPWLTLSSTATPTTSATTRTRSTSSAANPSAPAAPAEADCQPGDENEREPGLFNLTKEQALTLFVAGIYALGILISWNLFGIRHLLYPFKSFTALVHESGHVVGILVSGQPLHRCTIDPNVGGATNTVPGRTLRAPGLYGGQVTSVVFGGLAVFAGFSTLASKYASLVVMALWLPVIGLQANILSMLVCVWPLALLIAIWFIESARGLRFYILFLGVLSTFYIVWDTMDDFLHRKRNECCVVMLESNTAVPAFVWFLVWLAISCVVVVGCILGALALFRQTEHGMYCEGQTFAPT</sequence>
<keyword evidence="2" id="KW-1133">Transmembrane helix</keyword>
<dbReference type="Pfam" id="PF13398">
    <property type="entry name" value="Peptidase_M50B"/>
    <property type="match status" value="1"/>
</dbReference>
<keyword evidence="3" id="KW-0732">Signal</keyword>
<feature type="signal peptide" evidence="3">
    <location>
        <begin position="1"/>
        <end position="19"/>
    </location>
</feature>
<keyword evidence="5" id="KW-1185">Reference proteome</keyword>
<proteinExistence type="predicted"/>
<dbReference type="AlphaFoldDB" id="A0A194S9P1"/>
<feature type="transmembrane region" description="Helical" evidence="2">
    <location>
        <begin position="318"/>
        <end position="337"/>
    </location>
</feature>
<feature type="chain" id="PRO_5008265551" description="Peptidase M50B-like-domain-containing protein" evidence="3">
    <location>
        <begin position="20"/>
        <end position="475"/>
    </location>
</feature>
<accession>A0A194S9P1</accession>
<feature type="region of interest" description="Disordered" evidence="1">
    <location>
        <begin position="162"/>
        <end position="230"/>
    </location>
</feature>
<feature type="transmembrane region" description="Helical" evidence="2">
    <location>
        <begin position="388"/>
        <end position="405"/>
    </location>
</feature>
<evidence type="ECO:0008006" key="6">
    <source>
        <dbReference type="Google" id="ProtNLM"/>
    </source>
</evidence>
<organism evidence="4 5">
    <name type="scientific">Rhodotorula graminis (strain WP1)</name>
    <dbReference type="NCBI Taxonomy" id="578459"/>
    <lineage>
        <taxon>Eukaryota</taxon>
        <taxon>Fungi</taxon>
        <taxon>Dikarya</taxon>
        <taxon>Basidiomycota</taxon>
        <taxon>Pucciniomycotina</taxon>
        <taxon>Microbotryomycetes</taxon>
        <taxon>Sporidiobolales</taxon>
        <taxon>Sporidiobolaceae</taxon>
        <taxon>Rhodotorula</taxon>
    </lineage>
</organism>
<feature type="transmembrane region" description="Helical" evidence="2">
    <location>
        <begin position="240"/>
        <end position="260"/>
    </location>
</feature>
<dbReference type="InterPro" id="IPR049500">
    <property type="entry name" value="Peptidase_M50B-like"/>
</dbReference>
<evidence type="ECO:0000256" key="3">
    <source>
        <dbReference type="SAM" id="SignalP"/>
    </source>
</evidence>
<feature type="transmembrane region" description="Helical" evidence="2">
    <location>
        <begin position="432"/>
        <end position="458"/>
    </location>
</feature>
<dbReference type="OrthoDB" id="40823at2759"/>
<dbReference type="EMBL" id="KQ474077">
    <property type="protein sequence ID" value="KPV76116.1"/>
    <property type="molecule type" value="Genomic_DNA"/>
</dbReference>
<dbReference type="PANTHER" id="PTHR33979">
    <property type="entry name" value="OS02G0221600 PROTEIN"/>
    <property type="match status" value="1"/>
</dbReference>
<dbReference type="RefSeq" id="XP_018272165.1">
    <property type="nucleotide sequence ID" value="XM_018416671.1"/>
</dbReference>
<evidence type="ECO:0000313" key="5">
    <source>
        <dbReference type="Proteomes" id="UP000053890"/>
    </source>
</evidence>
<protein>
    <recommendedName>
        <fullName evidence="6">Peptidase M50B-like-domain-containing protein</fullName>
    </recommendedName>
</protein>
<name>A0A194S9P1_RHOGW</name>
<feature type="compositionally biased region" description="Low complexity" evidence="1">
    <location>
        <begin position="184"/>
        <end position="216"/>
    </location>
</feature>
<feature type="transmembrane region" description="Helical" evidence="2">
    <location>
        <begin position="357"/>
        <end position="381"/>
    </location>
</feature>
<evidence type="ECO:0000256" key="1">
    <source>
        <dbReference type="SAM" id="MobiDB-lite"/>
    </source>
</evidence>
<keyword evidence="2" id="KW-0812">Transmembrane</keyword>
<dbReference type="PANTHER" id="PTHR33979:SF2">
    <property type="entry name" value="PEPTIDASE M50B-LIKE-DOMAIN-CONTAINING PROTEIN"/>
    <property type="match status" value="1"/>
</dbReference>
<feature type="compositionally biased region" description="Low complexity" evidence="1">
    <location>
        <begin position="162"/>
        <end position="177"/>
    </location>
</feature>
<evidence type="ECO:0000256" key="2">
    <source>
        <dbReference type="SAM" id="Phobius"/>
    </source>
</evidence>
<evidence type="ECO:0000313" key="4">
    <source>
        <dbReference type="EMBL" id="KPV76116.1"/>
    </source>
</evidence>
<dbReference type="GeneID" id="28977119"/>
<keyword evidence="2" id="KW-0472">Membrane</keyword>
<reference evidence="4 5" key="1">
    <citation type="journal article" date="2015" name="Front. Microbiol.">
        <title>Genome sequence of the plant growth promoting endophytic yeast Rhodotorula graminis WP1.</title>
        <authorList>
            <person name="Firrincieli A."/>
            <person name="Otillar R."/>
            <person name="Salamov A."/>
            <person name="Schmutz J."/>
            <person name="Khan Z."/>
            <person name="Redman R.S."/>
            <person name="Fleck N.D."/>
            <person name="Lindquist E."/>
            <person name="Grigoriev I.V."/>
            <person name="Doty S.L."/>
        </authorList>
    </citation>
    <scope>NUCLEOTIDE SEQUENCE [LARGE SCALE GENOMIC DNA]</scope>
    <source>
        <strain evidence="4 5">WP1</strain>
    </source>
</reference>
<feature type="region of interest" description="Disordered" evidence="1">
    <location>
        <begin position="18"/>
        <end position="37"/>
    </location>
</feature>
<dbReference type="OMA" id="IWFIESA"/>